<dbReference type="Pfam" id="PF00216">
    <property type="entry name" value="Bac_DNA_binding"/>
    <property type="match status" value="1"/>
</dbReference>
<proteinExistence type="inferred from homology"/>
<evidence type="ECO:0000256" key="3">
    <source>
        <dbReference type="ARBA" id="ARBA00023125"/>
    </source>
</evidence>
<dbReference type="InterPro" id="IPR020816">
    <property type="entry name" value="Histone-like_DNA-bd_CS"/>
</dbReference>
<keyword evidence="3 4" id="KW-0238">DNA-binding</keyword>
<dbReference type="GO" id="GO:0030527">
    <property type="term" value="F:structural constituent of chromatin"/>
    <property type="evidence" value="ECO:0007669"/>
    <property type="project" value="InterPro"/>
</dbReference>
<dbReference type="EMBL" id="LNQE01000909">
    <property type="protein sequence ID" value="KUG23396.1"/>
    <property type="molecule type" value="Genomic_DNA"/>
</dbReference>
<dbReference type="AlphaFoldDB" id="A0A0W8FRJ4"/>
<dbReference type="GO" id="GO:0010467">
    <property type="term" value="P:gene expression"/>
    <property type="evidence" value="ECO:0007669"/>
    <property type="project" value="UniProtKB-ARBA"/>
</dbReference>
<dbReference type="GO" id="GO:0032991">
    <property type="term" value="C:protein-containing complex"/>
    <property type="evidence" value="ECO:0007669"/>
    <property type="project" value="UniProtKB-ARBA"/>
</dbReference>
<dbReference type="Gene3D" id="4.10.520.10">
    <property type="entry name" value="IHF-like DNA-binding proteins"/>
    <property type="match status" value="1"/>
</dbReference>
<dbReference type="PANTHER" id="PTHR33175">
    <property type="entry name" value="DNA-BINDING PROTEIN HU"/>
    <property type="match status" value="1"/>
</dbReference>
<evidence type="ECO:0000256" key="2">
    <source>
        <dbReference type="ARBA" id="ARBA00023067"/>
    </source>
</evidence>
<dbReference type="FunFam" id="4.10.520.10:FF:000001">
    <property type="entry name" value="DNA-binding protein HU"/>
    <property type="match status" value="1"/>
</dbReference>
<dbReference type="InterPro" id="IPR010992">
    <property type="entry name" value="IHF-like_DNA-bd_dom_sf"/>
</dbReference>
<sequence length="89" mass="9373">MNKAQLIGEVAKVTCTKKEAETAIDATFAAIQKALKKGATVTLVGFGTFRVSKRKARTGRNPQTGATIKIAAKKVPVFKAGKGLKDAVK</sequence>
<dbReference type="SUPFAM" id="SSF47729">
    <property type="entry name" value="IHF-like DNA-binding proteins"/>
    <property type="match status" value="1"/>
</dbReference>
<protein>
    <submittedName>
        <fullName evidence="4">Dna-binding protein hu-beta</fullName>
    </submittedName>
</protein>
<dbReference type="PANTHER" id="PTHR33175:SF3">
    <property type="entry name" value="DNA-BINDING PROTEIN HU-BETA"/>
    <property type="match status" value="1"/>
</dbReference>
<gene>
    <name evidence="4" type="ORF">ASZ90_006838</name>
</gene>
<dbReference type="GO" id="GO:0005829">
    <property type="term" value="C:cytosol"/>
    <property type="evidence" value="ECO:0007669"/>
    <property type="project" value="TreeGrafter"/>
</dbReference>
<reference evidence="4" key="1">
    <citation type="journal article" date="2015" name="Proc. Natl. Acad. Sci. U.S.A.">
        <title>Networks of energetic and metabolic interactions define dynamics in microbial communities.</title>
        <authorList>
            <person name="Embree M."/>
            <person name="Liu J.K."/>
            <person name="Al-Bassam M.M."/>
            <person name="Zengler K."/>
        </authorList>
    </citation>
    <scope>NUCLEOTIDE SEQUENCE</scope>
</reference>
<comment type="similarity">
    <text evidence="1">Belongs to the bacterial histone-like protein family.</text>
</comment>
<dbReference type="GO" id="GO:0042802">
    <property type="term" value="F:identical protein binding"/>
    <property type="evidence" value="ECO:0007669"/>
    <property type="project" value="UniProtKB-ARBA"/>
</dbReference>
<dbReference type="GO" id="GO:0003677">
    <property type="term" value="F:DNA binding"/>
    <property type="evidence" value="ECO:0007669"/>
    <property type="project" value="UniProtKB-KW"/>
</dbReference>
<dbReference type="InterPro" id="IPR000119">
    <property type="entry name" value="Hist_DNA-bd"/>
</dbReference>
<name>A0A0W8FRJ4_9ZZZZ</name>
<evidence type="ECO:0000256" key="1">
    <source>
        <dbReference type="ARBA" id="ARBA00010529"/>
    </source>
</evidence>
<dbReference type="SMART" id="SM00411">
    <property type="entry name" value="BHL"/>
    <property type="match status" value="1"/>
</dbReference>
<dbReference type="CDD" id="cd13831">
    <property type="entry name" value="HU"/>
    <property type="match status" value="1"/>
</dbReference>
<dbReference type="PROSITE" id="PS00045">
    <property type="entry name" value="HISTONE_LIKE"/>
    <property type="match status" value="1"/>
</dbReference>
<keyword evidence="2" id="KW-0226">DNA condensation</keyword>
<comment type="caution">
    <text evidence="4">The sequence shown here is derived from an EMBL/GenBank/DDBJ whole genome shotgun (WGS) entry which is preliminary data.</text>
</comment>
<accession>A0A0W8FRJ4</accession>
<dbReference type="PRINTS" id="PR01727">
    <property type="entry name" value="DNABINDINGHU"/>
</dbReference>
<evidence type="ECO:0000313" key="4">
    <source>
        <dbReference type="EMBL" id="KUG23396.1"/>
    </source>
</evidence>
<dbReference type="GO" id="GO:0030261">
    <property type="term" value="P:chromosome condensation"/>
    <property type="evidence" value="ECO:0007669"/>
    <property type="project" value="UniProtKB-KW"/>
</dbReference>
<organism evidence="4">
    <name type="scientific">hydrocarbon metagenome</name>
    <dbReference type="NCBI Taxonomy" id="938273"/>
    <lineage>
        <taxon>unclassified sequences</taxon>
        <taxon>metagenomes</taxon>
        <taxon>ecological metagenomes</taxon>
    </lineage>
</organism>